<name>A0A8D2ZS48_SCOMX</name>
<dbReference type="Proteomes" id="UP000694558">
    <property type="component" value="Chromosome 20"/>
</dbReference>
<proteinExistence type="predicted"/>
<reference evidence="1" key="1">
    <citation type="submission" date="2023-05" db="EMBL/GenBank/DDBJ databases">
        <title>High-quality long-read genome of Scophthalmus maximus.</title>
        <authorList>
            <person name="Lien S."/>
            <person name="Martinez P."/>
        </authorList>
    </citation>
    <scope>NUCLEOTIDE SEQUENCE [LARGE SCALE GENOMIC DNA]</scope>
</reference>
<evidence type="ECO:0000313" key="1">
    <source>
        <dbReference type="Ensembl" id="ENSSMAP00000006702.1"/>
    </source>
</evidence>
<accession>A0A8D2ZS48</accession>
<evidence type="ECO:0000313" key="2">
    <source>
        <dbReference type="Proteomes" id="UP000694558"/>
    </source>
</evidence>
<organism evidence="1 2">
    <name type="scientific">Scophthalmus maximus</name>
    <name type="common">Turbot</name>
    <name type="synonym">Psetta maxima</name>
    <dbReference type="NCBI Taxonomy" id="52904"/>
    <lineage>
        <taxon>Eukaryota</taxon>
        <taxon>Metazoa</taxon>
        <taxon>Chordata</taxon>
        <taxon>Craniata</taxon>
        <taxon>Vertebrata</taxon>
        <taxon>Euteleostomi</taxon>
        <taxon>Actinopterygii</taxon>
        <taxon>Neopterygii</taxon>
        <taxon>Teleostei</taxon>
        <taxon>Neoteleostei</taxon>
        <taxon>Acanthomorphata</taxon>
        <taxon>Carangaria</taxon>
        <taxon>Pleuronectiformes</taxon>
        <taxon>Pleuronectoidei</taxon>
        <taxon>Scophthalmidae</taxon>
        <taxon>Scophthalmus</taxon>
    </lineage>
</organism>
<sequence>VVPGAVIDLGQRSLDLDGPRAHIQQQVQRSVQQLHREEVHLVVLLALGVPPVLGLAVSEEDQPVGLGSAEVEGDGAHALGVPFGQGQVGVGGLKVDGVEGGDVFALEGDVALELHLGVNDASEAGQLQADIVVLVHHLQKEHTGLEASHIFNEDDDYPST</sequence>
<protein>
    <submittedName>
        <fullName evidence="1">Uncharacterized protein</fullName>
    </submittedName>
</protein>
<dbReference type="OMA" id="FHGKEVY"/>
<dbReference type="GeneTree" id="ENSGT00960000186709"/>
<reference evidence="1" key="2">
    <citation type="submission" date="2025-08" db="UniProtKB">
        <authorList>
            <consortium name="Ensembl"/>
        </authorList>
    </citation>
    <scope>IDENTIFICATION</scope>
</reference>
<dbReference type="Ensembl" id="ENSSMAT00000006786.2">
    <property type="protein sequence ID" value="ENSSMAP00000006702.1"/>
    <property type="gene ID" value="ENSSMAG00000004141.2"/>
</dbReference>
<dbReference type="AlphaFoldDB" id="A0A8D2ZS48"/>